<comment type="caution">
    <text evidence="2">The sequence shown here is derived from an EMBL/GenBank/DDBJ whole genome shotgun (WGS) entry which is preliminary data.</text>
</comment>
<name>A0ABQ4ZHL0_9ASTR</name>
<evidence type="ECO:0000256" key="1">
    <source>
        <dbReference type="SAM" id="MobiDB-lite"/>
    </source>
</evidence>
<gene>
    <name evidence="2" type="ORF">Tco_0772231</name>
</gene>
<keyword evidence="3" id="KW-1185">Reference proteome</keyword>
<reference evidence="2" key="1">
    <citation type="journal article" date="2022" name="Int. J. Mol. Sci.">
        <title>Draft Genome of Tanacetum Coccineum: Genomic Comparison of Closely Related Tanacetum-Family Plants.</title>
        <authorList>
            <person name="Yamashiro T."/>
            <person name="Shiraishi A."/>
            <person name="Nakayama K."/>
            <person name="Satake H."/>
        </authorList>
    </citation>
    <scope>NUCLEOTIDE SEQUENCE</scope>
</reference>
<dbReference type="EMBL" id="BQNB010011362">
    <property type="protein sequence ID" value="GJS89595.1"/>
    <property type="molecule type" value="Genomic_DNA"/>
</dbReference>
<feature type="region of interest" description="Disordered" evidence="1">
    <location>
        <begin position="81"/>
        <end position="114"/>
    </location>
</feature>
<protein>
    <submittedName>
        <fullName evidence="2">Uncharacterized protein</fullName>
    </submittedName>
</protein>
<evidence type="ECO:0000313" key="2">
    <source>
        <dbReference type="EMBL" id="GJS89595.1"/>
    </source>
</evidence>
<accession>A0ABQ4ZHL0</accession>
<feature type="compositionally biased region" description="Basic and acidic residues" evidence="1">
    <location>
        <begin position="92"/>
        <end position="102"/>
    </location>
</feature>
<evidence type="ECO:0000313" key="3">
    <source>
        <dbReference type="Proteomes" id="UP001151760"/>
    </source>
</evidence>
<dbReference type="Proteomes" id="UP001151760">
    <property type="component" value="Unassembled WGS sequence"/>
</dbReference>
<proteinExistence type="predicted"/>
<sequence>MGTPTLICVRSCPNSSAPASRPFSFLYIVSCVMIDHYVALPSFRHRRGVTDWYQSQDNAAKGDDPKCWPACCRITGRGNGCTGGRGGRGRRPKEGKDEHVDDLNGQGNDQGLRANRGVEGVNENVEGVNGGVGNQGNVGNQNGNVVNENVQENGVKSYQKKLNLTKPDTYRSNLRNKPAYTSHSDPHGIIYVDQFKRKRLMRIDELHKFSDGTLNDVRTALHDIAAGIRMEYLPMRK</sequence>
<reference evidence="2" key="2">
    <citation type="submission" date="2022-01" db="EMBL/GenBank/DDBJ databases">
        <authorList>
            <person name="Yamashiro T."/>
            <person name="Shiraishi A."/>
            <person name="Satake H."/>
            <person name="Nakayama K."/>
        </authorList>
    </citation>
    <scope>NUCLEOTIDE SEQUENCE</scope>
</reference>
<organism evidence="2 3">
    <name type="scientific">Tanacetum coccineum</name>
    <dbReference type="NCBI Taxonomy" id="301880"/>
    <lineage>
        <taxon>Eukaryota</taxon>
        <taxon>Viridiplantae</taxon>
        <taxon>Streptophyta</taxon>
        <taxon>Embryophyta</taxon>
        <taxon>Tracheophyta</taxon>
        <taxon>Spermatophyta</taxon>
        <taxon>Magnoliopsida</taxon>
        <taxon>eudicotyledons</taxon>
        <taxon>Gunneridae</taxon>
        <taxon>Pentapetalae</taxon>
        <taxon>asterids</taxon>
        <taxon>campanulids</taxon>
        <taxon>Asterales</taxon>
        <taxon>Asteraceae</taxon>
        <taxon>Asteroideae</taxon>
        <taxon>Anthemideae</taxon>
        <taxon>Anthemidinae</taxon>
        <taxon>Tanacetum</taxon>
    </lineage>
</organism>